<protein>
    <submittedName>
        <fullName evidence="3">Uncharacterized protein</fullName>
    </submittedName>
</protein>
<dbReference type="EMBL" id="NEVQ01000001">
    <property type="protein sequence ID" value="OZI67850.1"/>
    <property type="molecule type" value="Genomic_DNA"/>
</dbReference>
<keyword evidence="4" id="KW-1185">Reference proteome</keyword>
<proteinExistence type="predicted"/>
<gene>
    <name evidence="3" type="ORF">CAL20_02110</name>
</gene>
<dbReference type="OrthoDB" id="8929716at2"/>
<dbReference type="RefSeq" id="WP_094819614.1">
    <property type="nucleotide sequence ID" value="NZ_NEVO01000001.1"/>
</dbReference>
<feature type="chain" id="PRO_5012763165" evidence="2">
    <location>
        <begin position="23"/>
        <end position="128"/>
    </location>
</feature>
<comment type="caution">
    <text evidence="3">The sequence shown here is derived from an EMBL/GenBank/DDBJ whole genome shotgun (WGS) entry which is preliminary data.</text>
</comment>
<dbReference type="Proteomes" id="UP000216885">
    <property type="component" value="Unassembled WGS sequence"/>
</dbReference>
<feature type="region of interest" description="Disordered" evidence="1">
    <location>
        <begin position="66"/>
        <end position="128"/>
    </location>
</feature>
<evidence type="ECO:0000313" key="4">
    <source>
        <dbReference type="Proteomes" id="UP000216885"/>
    </source>
</evidence>
<evidence type="ECO:0000256" key="1">
    <source>
        <dbReference type="SAM" id="MobiDB-lite"/>
    </source>
</evidence>
<reference evidence="3 4" key="1">
    <citation type="submission" date="2017-05" db="EMBL/GenBank/DDBJ databases">
        <title>Complete and WGS of Bordetella genogroups.</title>
        <authorList>
            <person name="Spilker T."/>
            <person name="LiPuma J."/>
        </authorList>
    </citation>
    <scope>NUCLEOTIDE SEQUENCE [LARGE SCALE GENOMIC DNA]</scope>
    <source>
        <strain evidence="3 4">AU9919</strain>
    </source>
</reference>
<feature type="signal peptide" evidence="2">
    <location>
        <begin position="1"/>
        <end position="22"/>
    </location>
</feature>
<keyword evidence="2" id="KW-0732">Signal</keyword>
<dbReference type="AlphaFoldDB" id="A0A261V2U7"/>
<evidence type="ECO:0000256" key="2">
    <source>
        <dbReference type="SAM" id="SignalP"/>
    </source>
</evidence>
<accession>A0A261V2U7</accession>
<name>A0A261V2U7_9BORD</name>
<sequence>MKTKFAAWSLVLGALSTQAAWAAMSAQDEAKAAEAKAKAAWSTKVAAYQLCAAQDKVAEQYRARLKAAGKDAPEPVATPACSDPGPFAYVPAQPPQAREGSGAHSPAETASQPPSSPQPDNAGKPLAK</sequence>
<organism evidence="3 4">
    <name type="scientific">Bordetella genomosp. 4</name>
    <dbReference type="NCBI Taxonomy" id="463044"/>
    <lineage>
        <taxon>Bacteria</taxon>
        <taxon>Pseudomonadati</taxon>
        <taxon>Pseudomonadota</taxon>
        <taxon>Betaproteobacteria</taxon>
        <taxon>Burkholderiales</taxon>
        <taxon>Alcaligenaceae</taxon>
        <taxon>Bordetella</taxon>
    </lineage>
</organism>
<evidence type="ECO:0000313" key="3">
    <source>
        <dbReference type="EMBL" id="OZI67850.1"/>
    </source>
</evidence>